<dbReference type="EMBL" id="ML208410">
    <property type="protein sequence ID" value="TFK66288.1"/>
    <property type="molecule type" value="Genomic_DNA"/>
</dbReference>
<accession>A0ACD3AK54</accession>
<proteinExistence type="predicted"/>
<sequence>MSTIPTTNPISLSDVAAHLRTNVYPPPTAQALRTQSADSDTPRILVVRVIKAAHDKIAQFHCGISHFEVETIYEQEQNRLVNLSVYLLSPGFGRIAVLKEQTISLLETKGIRVTVAGGLTEGTLKFFYKDGDVRMGWTMKAPSSRILEAKDGYPLFPSSFDAPFIASKIQNVLCLTDAEALALKNIPLSKVTIDVLQPFEETTEDQDFNEYLKGVHPTQEDTLHVASQANSSDEDRDFDLHLGQTLPLQFKGNINTSNLSVTADVSARIPLFGPVTIWYVKDRTIQNGLEEHINTPVANGRAKLYVTGEGEGEGNRKFWISLRLNVYGLSTVNDEVSVVRIKRIRCRGTQIIASW</sequence>
<name>A0ACD3AK54_9AGAR</name>
<evidence type="ECO:0000313" key="2">
    <source>
        <dbReference type="Proteomes" id="UP000308600"/>
    </source>
</evidence>
<organism evidence="1 2">
    <name type="scientific">Pluteus cervinus</name>
    <dbReference type="NCBI Taxonomy" id="181527"/>
    <lineage>
        <taxon>Eukaryota</taxon>
        <taxon>Fungi</taxon>
        <taxon>Dikarya</taxon>
        <taxon>Basidiomycota</taxon>
        <taxon>Agaricomycotina</taxon>
        <taxon>Agaricomycetes</taxon>
        <taxon>Agaricomycetidae</taxon>
        <taxon>Agaricales</taxon>
        <taxon>Pluteineae</taxon>
        <taxon>Pluteaceae</taxon>
        <taxon>Pluteus</taxon>
    </lineage>
</organism>
<gene>
    <name evidence="1" type="ORF">BDN72DRAFT_844564</name>
</gene>
<dbReference type="Proteomes" id="UP000308600">
    <property type="component" value="Unassembled WGS sequence"/>
</dbReference>
<protein>
    <submittedName>
        <fullName evidence="1">Uncharacterized protein</fullName>
    </submittedName>
</protein>
<keyword evidence="2" id="KW-1185">Reference proteome</keyword>
<evidence type="ECO:0000313" key="1">
    <source>
        <dbReference type="EMBL" id="TFK66288.1"/>
    </source>
</evidence>
<reference evidence="1 2" key="1">
    <citation type="journal article" date="2019" name="Nat. Ecol. Evol.">
        <title>Megaphylogeny resolves global patterns of mushroom evolution.</title>
        <authorList>
            <person name="Varga T."/>
            <person name="Krizsan K."/>
            <person name="Foldi C."/>
            <person name="Dima B."/>
            <person name="Sanchez-Garcia M."/>
            <person name="Sanchez-Ramirez S."/>
            <person name="Szollosi G.J."/>
            <person name="Szarkandi J.G."/>
            <person name="Papp V."/>
            <person name="Albert L."/>
            <person name="Andreopoulos W."/>
            <person name="Angelini C."/>
            <person name="Antonin V."/>
            <person name="Barry K.W."/>
            <person name="Bougher N.L."/>
            <person name="Buchanan P."/>
            <person name="Buyck B."/>
            <person name="Bense V."/>
            <person name="Catcheside P."/>
            <person name="Chovatia M."/>
            <person name="Cooper J."/>
            <person name="Damon W."/>
            <person name="Desjardin D."/>
            <person name="Finy P."/>
            <person name="Geml J."/>
            <person name="Haridas S."/>
            <person name="Hughes K."/>
            <person name="Justo A."/>
            <person name="Karasinski D."/>
            <person name="Kautmanova I."/>
            <person name="Kiss B."/>
            <person name="Kocsube S."/>
            <person name="Kotiranta H."/>
            <person name="LaButti K.M."/>
            <person name="Lechner B.E."/>
            <person name="Liimatainen K."/>
            <person name="Lipzen A."/>
            <person name="Lukacs Z."/>
            <person name="Mihaltcheva S."/>
            <person name="Morgado L.N."/>
            <person name="Niskanen T."/>
            <person name="Noordeloos M.E."/>
            <person name="Ohm R.A."/>
            <person name="Ortiz-Santana B."/>
            <person name="Ovrebo C."/>
            <person name="Racz N."/>
            <person name="Riley R."/>
            <person name="Savchenko A."/>
            <person name="Shiryaev A."/>
            <person name="Soop K."/>
            <person name="Spirin V."/>
            <person name="Szebenyi C."/>
            <person name="Tomsovsky M."/>
            <person name="Tulloss R.E."/>
            <person name="Uehling J."/>
            <person name="Grigoriev I.V."/>
            <person name="Vagvolgyi C."/>
            <person name="Papp T."/>
            <person name="Martin F.M."/>
            <person name="Miettinen O."/>
            <person name="Hibbett D.S."/>
            <person name="Nagy L.G."/>
        </authorList>
    </citation>
    <scope>NUCLEOTIDE SEQUENCE [LARGE SCALE GENOMIC DNA]</scope>
    <source>
        <strain evidence="1 2">NL-1719</strain>
    </source>
</reference>